<dbReference type="InterPro" id="IPR017293">
    <property type="entry name" value="N-acetylmuramoyl-L-ala_amidase"/>
</dbReference>
<dbReference type="PROSITE" id="PS51781">
    <property type="entry name" value="SH3B"/>
    <property type="match status" value="3"/>
</dbReference>
<proteinExistence type="predicted"/>
<accession>A0A841Q1A3</accession>
<protein>
    <submittedName>
        <fullName evidence="4">N-acetylmuramoyl-L-alanine amidase</fullName>
        <ecNumber evidence="4">3.5.1.28</ecNumber>
    </submittedName>
</protein>
<dbReference type="InterPro" id="IPR050695">
    <property type="entry name" value="N-acetylmuramoyl_amidase_3"/>
</dbReference>
<dbReference type="SUPFAM" id="SSF53187">
    <property type="entry name" value="Zn-dependent exopeptidases"/>
    <property type="match status" value="1"/>
</dbReference>
<feature type="domain" description="SH3b" evidence="3">
    <location>
        <begin position="162"/>
        <end position="225"/>
    </location>
</feature>
<dbReference type="GO" id="GO:0008745">
    <property type="term" value="F:N-acetylmuramoyl-L-alanine amidase activity"/>
    <property type="evidence" value="ECO:0007669"/>
    <property type="project" value="UniProtKB-EC"/>
</dbReference>
<dbReference type="PANTHER" id="PTHR30404">
    <property type="entry name" value="N-ACETYLMURAMOYL-L-ALANINE AMIDASE"/>
    <property type="match status" value="1"/>
</dbReference>
<dbReference type="Gene3D" id="2.30.30.40">
    <property type="entry name" value="SH3 Domains"/>
    <property type="match status" value="3"/>
</dbReference>
<evidence type="ECO:0000256" key="1">
    <source>
        <dbReference type="ARBA" id="ARBA00022801"/>
    </source>
</evidence>
<dbReference type="RefSeq" id="WP_174494553.1">
    <property type="nucleotide sequence ID" value="NZ_CADDWK010000001.1"/>
</dbReference>
<reference evidence="4 5" key="1">
    <citation type="submission" date="2020-08" db="EMBL/GenBank/DDBJ databases">
        <title>Genomic Encyclopedia of Type Strains, Phase IV (KMG-IV): sequencing the most valuable type-strain genomes for metagenomic binning, comparative biology and taxonomic classification.</title>
        <authorList>
            <person name="Goeker M."/>
        </authorList>
    </citation>
    <scope>NUCLEOTIDE SEQUENCE [LARGE SCALE GENOMIC DNA]</scope>
    <source>
        <strain evidence="4 5">DSM 19612</strain>
    </source>
</reference>
<evidence type="ECO:0000313" key="4">
    <source>
        <dbReference type="EMBL" id="MBB6451883.1"/>
    </source>
</evidence>
<dbReference type="CDD" id="cd02696">
    <property type="entry name" value="MurNAc-LAA"/>
    <property type="match status" value="1"/>
</dbReference>
<dbReference type="SMART" id="SM00646">
    <property type="entry name" value="Ami_3"/>
    <property type="match status" value="1"/>
</dbReference>
<evidence type="ECO:0000313" key="5">
    <source>
        <dbReference type="Proteomes" id="UP000581688"/>
    </source>
</evidence>
<evidence type="ECO:0000256" key="2">
    <source>
        <dbReference type="ARBA" id="ARBA00023316"/>
    </source>
</evidence>
<dbReference type="GO" id="GO:0009253">
    <property type="term" value="P:peptidoglycan catabolic process"/>
    <property type="evidence" value="ECO:0007669"/>
    <property type="project" value="InterPro"/>
</dbReference>
<name>A0A841Q1A3_9BACI</name>
<feature type="domain" description="SH3b" evidence="3">
    <location>
        <begin position="26"/>
        <end position="88"/>
    </location>
</feature>
<dbReference type="Gene3D" id="3.40.630.40">
    <property type="entry name" value="Zn-dependent exopeptidases"/>
    <property type="match status" value="1"/>
</dbReference>
<feature type="domain" description="SH3b" evidence="3">
    <location>
        <begin position="92"/>
        <end position="158"/>
    </location>
</feature>
<dbReference type="Pfam" id="PF08239">
    <property type="entry name" value="SH3_3"/>
    <property type="match status" value="3"/>
</dbReference>
<evidence type="ECO:0000259" key="3">
    <source>
        <dbReference type="PROSITE" id="PS51781"/>
    </source>
</evidence>
<dbReference type="Pfam" id="PF01520">
    <property type="entry name" value="Amidase_3"/>
    <property type="match status" value="1"/>
</dbReference>
<gene>
    <name evidence="4" type="ORF">HNQ94_000304</name>
</gene>
<dbReference type="EC" id="3.5.1.28" evidence="4"/>
<keyword evidence="1 4" id="KW-0378">Hydrolase</keyword>
<dbReference type="AlphaFoldDB" id="A0A841Q1A3"/>
<keyword evidence="2" id="KW-0961">Cell wall biogenesis/degradation</keyword>
<dbReference type="InterPro" id="IPR002508">
    <property type="entry name" value="MurNAc-LAA_cat"/>
</dbReference>
<dbReference type="PIRSF" id="PIRSF037846">
    <property type="entry name" value="Autolysin_YrvJ_prd"/>
    <property type="match status" value="1"/>
</dbReference>
<organism evidence="4 5">
    <name type="scientific">Salirhabdus euzebyi</name>
    <dbReference type="NCBI Taxonomy" id="394506"/>
    <lineage>
        <taxon>Bacteria</taxon>
        <taxon>Bacillati</taxon>
        <taxon>Bacillota</taxon>
        <taxon>Bacilli</taxon>
        <taxon>Bacillales</taxon>
        <taxon>Bacillaceae</taxon>
        <taxon>Salirhabdus</taxon>
    </lineage>
</organism>
<dbReference type="InterPro" id="IPR003646">
    <property type="entry name" value="SH3-like_bac-type"/>
</dbReference>
<keyword evidence="5" id="KW-1185">Reference proteome</keyword>
<sequence length="416" mass="46454">MDKKKFFLSLALSFFYLLLVTYEVSAKQGTIAVDNLNIRSGPGLDHNVIGQANQDTQVEILEESGEWTKIKTNQLEGWVASEYLHQSNGEINSTGFVSIDPGVSAISVRDQPTYSGNIIDQIKDGQTYPVLNQEKGWIQIELPSGQSGWVAKWLVKYNKASTDSDTITVLFDQTHFRSGPSVDHEIVGKSDSGKSYQVISKQGNWYEFQHENQSMYVAEWLVDATQQGNTYPNGLSVLKNKVIVIDAGHGGYDTGTIGVSGKYEKDLTERTGNLLAKKLAALGAKPLLTRSNDIYLPLNTRVAYSNANNADAFISIHYNSSMEFPEVHGIGSFYYDEQHLPLATEIQKELVQATGFRDRNVKFGNFLVIRENTQPSVLLELGFLSNNQEERTINTEHFQQQATNAIVRGLINHYQK</sequence>
<comment type="caution">
    <text evidence="4">The sequence shown here is derived from an EMBL/GenBank/DDBJ whole genome shotgun (WGS) entry which is preliminary data.</text>
</comment>
<dbReference type="EMBL" id="JACHGH010000001">
    <property type="protein sequence ID" value="MBB6451883.1"/>
    <property type="molecule type" value="Genomic_DNA"/>
</dbReference>
<dbReference type="PANTHER" id="PTHR30404:SF0">
    <property type="entry name" value="N-ACETYLMURAMOYL-L-ALANINE AMIDASE AMIC"/>
    <property type="match status" value="1"/>
</dbReference>
<dbReference type="GO" id="GO:0030288">
    <property type="term" value="C:outer membrane-bounded periplasmic space"/>
    <property type="evidence" value="ECO:0007669"/>
    <property type="project" value="TreeGrafter"/>
</dbReference>
<dbReference type="GO" id="GO:0071555">
    <property type="term" value="P:cell wall organization"/>
    <property type="evidence" value="ECO:0007669"/>
    <property type="project" value="UniProtKB-KW"/>
</dbReference>
<dbReference type="Proteomes" id="UP000581688">
    <property type="component" value="Unassembled WGS sequence"/>
</dbReference>
<dbReference type="SMART" id="SM00287">
    <property type="entry name" value="SH3b"/>
    <property type="match status" value="3"/>
</dbReference>